<protein>
    <submittedName>
        <fullName evidence="3">Dipeptidyl aminopeptidase/acylaminoacyl peptidase</fullName>
    </submittedName>
</protein>
<keyword evidence="4" id="KW-1185">Reference proteome</keyword>
<keyword evidence="1" id="KW-0472">Membrane</keyword>
<sequence>MGITEVKHTRKMSLMKLAIFIVSIMFVITSIMCIIISAYKGLYLLKPEKKSINNSPSEYGLNYQDIEILSEDGKTTLSGWVLEPIERPKMNIIFSHGYGENRLEEGMPFLSLANELLEKGYRVIAFDFRHSGNSEGDMTSLGVKEKMDLLGVINWTTKQYEEPIGLLGASMGAATSLLAAAESKDVIAVVADSPFSDLHDYLREI</sequence>
<proteinExistence type="predicted"/>
<evidence type="ECO:0000313" key="4">
    <source>
        <dbReference type="Proteomes" id="UP001232343"/>
    </source>
</evidence>
<feature type="domain" description="Xaa-Pro dipeptidyl-peptidase-like" evidence="2">
    <location>
        <begin position="98"/>
        <end position="204"/>
    </location>
</feature>
<keyword evidence="1" id="KW-1133">Transmembrane helix</keyword>
<name>A0ABU0D7B4_9BACI</name>
<gene>
    <name evidence="3" type="ORF">J2S14_003146</name>
</gene>
<dbReference type="PANTHER" id="PTHR43358">
    <property type="entry name" value="ALPHA/BETA-HYDROLASE"/>
    <property type="match status" value="1"/>
</dbReference>
<dbReference type="GO" id="GO:0004177">
    <property type="term" value="F:aminopeptidase activity"/>
    <property type="evidence" value="ECO:0007669"/>
    <property type="project" value="UniProtKB-KW"/>
</dbReference>
<organism evidence="3 4">
    <name type="scientific">Lederbergia wuyishanensis</name>
    <dbReference type="NCBI Taxonomy" id="1347903"/>
    <lineage>
        <taxon>Bacteria</taxon>
        <taxon>Bacillati</taxon>
        <taxon>Bacillota</taxon>
        <taxon>Bacilli</taxon>
        <taxon>Bacillales</taxon>
        <taxon>Bacillaceae</taxon>
        <taxon>Lederbergia</taxon>
    </lineage>
</organism>
<dbReference type="Gene3D" id="3.40.50.1820">
    <property type="entry name" value="alpha/beta hydrolase"/>
    <property type="match status" value="1"/>
</dbReference>
<evidence type="ECO:0000313" key="3">
    <source>
        <dbReference type="EMBL" id="MDQ0344303.1"/>
    </source>
</evidence>
<dbReference type="SUPFAM" id="SSF53474">
    <property type="entry name" value="alpha/beta-Hydrolases"/>
    <property type="match status" value="1"/>
</dbReference>
<dbReference type="InterPro" id="IPR029058">
    <property type="entry name" value="AB_hydrolase_fold"/>
</dbReference>
<comment type="caution">
    <text evidence="3">The sequence shown here is derived from an EMBL/GenBank/DDBJ whole genome shotgun (WGS) entry which is preliminary data.</text>
</comment>
<keyword evidence="3" id="KW-0031">Aminopeptidase</keyword>
<accession>A0ABU0D7B4</accession>
<dbReference type="Pfam" id="PF02129">
    <property type="entry name" value="Peptidase_S15"/>
    <property type="match status" value="1"/>
</dbReference>
<keyword evidence="3" id="KW-0645">Protease</keyword>
<keyword evidence="3" id="KW-0378">Hydrolase</keyword>
<keyword evidence="1" id="KW-0812">Transmembrane</keyword>
<dbReference type="PANTHER" id="PTHR43358:SF4">
    <property type="entry name" value="ALPHA_BETA HYDROLASE FOLD-1 DOMAIN-CONTAINING PROTEIN"/>
    <property type="match status" value="1"/>
</dbReference>
<dbReference type="InterPro" id="IPR000383">
    <property type="entry name" value="Xaa-Pro-like_dom"/>
</dbReference>
<feature type="transmembrane region" description="Helical" evidence="1">
    <location>
        <begin position="17"/>
        <end position="39"/>
    </location>
</feature>
<evidence type="ECO:0000256" key="1">
    <source>
        <dbReference type="SAM" id="Phobius"/>
    </source>
</evidence>
<dbReference type="InterPro" id="IPR052920">
    <property type="entry name" value="DNA-binding_regulatory"/>
</dbReference>
<dbReference type="RefSeq" id="WP_244682575.1">
    <property type="nucleotide sequence ID" value="NZ_JALIRM010000012.1"/>
</dbReference>
<dbReference type="Proteomes" id="UP001232343">
    <property type="component" value="Unassembled WGS sequence"/>
</dbReference>
<evidence type="ECO:0000259" key="2">
    <source>
        <dbReference type="Pfam" id="PF02129"/>
    </source>
</evidence>
<dbReference type="EMBL" id="JAUSUO010000009">
    <property type="protein sequence ID" value="MDQ0344303.1"/>
    <property type="molecule type" value="Genomic_DNA"/>
</dbReference>
<reference evidence="3 4" key="1">
    <citation type="submission" date="2023-07" db="EMBL/GenBank/DDBJ databases">
        <title>Genomic Encyclopedia of Type Strains, Phase IV (KMG-IV): sequencing the most valuable type-strain genomes for metagenomic binning, comparative biology and taxonomic classification.</title>
        <authorList>
            <person name="Goeker M."/>
        </authorList>
    </citation>
    <scope>NUCLEOTIDE SEQUENCE [LARGE SCALE GENOMIC DNA]</scope>
    <source>
        <strain evidence="3 4">DSM 27848</strain>
    </source>
</reference>